<name>K7R2G5_THEOS</name>
<geneLocation type="plasmid" evidence="1 2">
    <name>pTHEOS02</name>
</geneLocation>
<accession>K7R2G5</accession>
<dbReference type="RefSeq" id="WP_015065486.1">
    <property type="nucleotide sequence ID" value="NC_019388.1"/>
</dbReference>
<organism evidence="1 2">
    <name type="scientific">Thermus oshimai JL-2</name>
    <dbReference type="NCBI Taxonomy" id="751945"/>
    <lineage>
        <taxon>Bacteria</taxon>
        <taxon>Thermotogati</taxon>
        <taxon>Deinococcota</taxon>
        <taxon>Deinococci</taxon>
        <taxon>Thermales</taxon>
        <taxon>Thermaceae</taxon>
        <taxon>Thermus</taxon>
    </lineage>
</organism>
<evidence type="ECO:0000313" key="1">
    <source>
        <dbReference type="EMBL" id="AFV77510.1"/>
    </source>
</evidence>
<proteinExistence type="predicted"/>
<dbReference type="KEGG" id="tos:Theos_2538"/>
<dbReference type="HOGENOM" id="CLU_2829878_0_0_0"/>
<dbReference type="PATRIC" id="fig|751945.3.peg.2480"/>
<keyword evidence="2" id="KW-1185">Reference proteome</keyword>
<gene>
    <name evidence="1" type="ORF">Theos_2538</name>
</gene>
<sequence>MNIAKEEFLRKLSEPGARAAFDPTRQYAVTEFAGEPKRLWHIGIDRVFLLVEGEEVERWRAEFRVP</sequence>
<dbReference type="Proteomes" id="UP000000211">
    <property type="component" value="Plasmid pTHEOS02"/>
</dbReference>
<protein>
    <submittedName>
        <fullName evidence="1">Uncharacterized protein</fullName>
    </submittedName>
</protein>
<dbReference type="EMBL" id="CP003251">
    <property type="protein sequence ID" value="AFV77510.1"/>
    <property type="molecule type" value="Genomic_DNA"/>
</dbReference>
<dbReference type="AlphaFoldDB" id="K7R2G5"/>
<evidence type="ECO:0000313" key="2">
    <source>
        <dbReference type="Proteomes" id="UP000000211"/>
    </source>
</evidence>
<reference evidence="1 2" key="1">
    <citation type="journal article" date="2013" name="Genome Announc.">
        <title>Whole Genome Sequencing of Thermus oshimai JL-2 and Thermus thermophilus JL-18, Incomplete Denitrifiers from the United States Great Basin.</title>
        <authorList>
            <person name="Murugapiran S.K."/>
            <person name="Huntemann M."/>
            <person name="Wei C.L."/>
            <person name="Han J."/>
            <person name="Detter J.C."/>
            <person name="Han C.S."/>
            <person name="Erkkila T.H."/>
            <person name="Teshima H."/>
            <person name="Chen A."/>
            <person name="Kyrpides N."/>
            <person name="Mavrommatis K."/>
            <person name="Markowitz V."/>
            <person name="Szeto E."/>
            <person name="Ivanova N."/>
            <person name="Pagani I."/>
            <person name="Lam J."/>
            <person name="McDonald A.I."/>
            <person name="Dodsworth J.A."/>
            <person name="Pati A."/>
            <person name="Goodwin L."/>
            <person name="Peters L."/>
            <person name="Pitluck S."/>
            <person name="Woyke T."/>
            <person name="Hedlund B.P."/>
        </authorList>
    </citation>
    <scope>NUCLEOTIDE SEQUENCE</scope>
    <source>
        <strain evidence="1 2">JL-2</strain>
        <plasmid evidence="1">pTHEOS02</plasmid>
    </source>
</reference>
<keyword evidence="1" id="KW-0614">Plasmid</keyword>